<dbReference type="Gramene" id="CDY58105">
    <property type="protein sequence ID" value="CDY58105"/>
    <property type="gene ID" value="GSBRNA2T00023125001"/>
</dbReference>
<protein>
    <submittedName>
        <fullName evidence="1">BnaA02g35080D protein</fullName>
    </submittedName>
</protein>
<sequence>MFVCLNIIFSTKISGTGPQQD</sequence>
<dbReference type="Gramene" id="CDY02617">
    <property type="protein sequence ID" value="CDY02617"/>
    <property type="gene ID" value="GSBRNA2T00114743001"/>
</dbReference>
<organism evidence="1 2">
    <name type="scientific">Brassica napus</name>
    <name type="common">Rape</name>
    <dbReference type="NCBI Taxonomy" id="3708"/>
    <lineage>
        <taxon>Eukaryota</taxon>
        <taxon>Viridiplantae</taxon>
        <taxon>Streptophyta</taxon>
        <taxon>Embryophyta</taxon>
        <taxon>Tracheophyta</taxon>
        <taxon>Spermatophyta</taxon>
        <taxon>Magnoliopsida</taxon>
        <taxon>eudicotyledons</taxon>
        <taxon>Gunneridae</taxon>
        <taxon>Pentapetalae</taxon>
        <taxon>rosids</taxon>
        <taxon>malvids</taxon>
        <taxon>Brassicales</taxon>
        <taxon>Brassicaceae</taxon>
        <taxon>Brassiceae</taxon>
        <taxon>Brassica</taxon>
    </lineage>
</organism>
<reference evidence="1 2" key="1">
    <citation type="journal article" date="2014" name="Science">
        <title>Plant genetics. Early allopolyploid evolution in the post-Neolithic Brassica napus oilseed genome.</title>
        <authorList>
            <person name="Chalhoub B."/>
            <person name="Denoeud F."/>
            <person name="Liu S."/>
            <person name="Parkin I.A."/>
            <person name="Tang H."/>
            <person name="Wang X."/>
            <person name="Chiquet J."/>
            <person name="Belcram H."/>
            <person name="Tong C."/>
            <person name="Samans B."/>
            <person name="Correa M."/>
            <person name="Da Silva C."/>
            <person name="Just J."/>
            <person name="Falentin C."/>
            <person name="Koh C.S."/>
            <person name="Le Clainche I."/>
            <person name="Bernard M."/>
            <person name="Bento P."/>
            <person name="Noel B."/>
            <person name="Labadie K."/>
            <person name="Alberti A."/>
            <person name="Charles M."/>
            <person name="Arnaud D."/>
            <person name="Guo H."/>
            <person name="Daviaud C."/>
            <person name="Alamery S."/>
            <person name="Jabbari K."/>
            <person name="Zhao M."/>
            <person name="Edger P.P."/>
            <person name="Chelaifa H."/>
            <person name="Tack D."/>
            <person name="Lassalle G."/>
            <person name="Mestiri I."/>
            <person name="Schnel N."/>
            <person name="Le Paslier M.C."/>
            <person name="Fan G."/>
            <person name="Renault V."/>
            <person name="Bayer P.E."/>
            <person name="Golicz A.A."/>
            <person name="Manoli S."/>
            <person name="Lee T.H."/>
            <person name="Thi V.H."/>
            <person name="Chalabi S."/>
            <person name="Hu Q."/>
            <person name="Fan C."/>
            <person name="Tollenaere R."/>
            <person name="Lu Y."/>
            <person name="Battail C."/>
            <person name="Shen J."/>
            <person name="Sidebottom C.H."/>
            <person name="Wang X."/>
            <person name="Canaguier A."/>
            <person name="Chauveau A."/>
            <person name="Berard A."/>
            <person name="Deniot G."/>
            <person name="Guan M."/>
            <person name="Liu Z."/>
            <person name="Sun F."/>
            <person name="Lim Y.P."/>
            <person name="Lyons E."/>
            <person name="Town C.D."/>
            <person name="Bancroft I."/>
            <person name="Wang X."/>
            <person name="Meng J."/>
            <person name="Ma J."/>
            <person name="Pires J.C."/>
            <person name="King G.J."/>
            <person name="Brunel D."/>
            <person name="Delourme R."/>
            <person name="Renard M."/>
            <person name="Aury J.M."/>
            <person name="Adams K.L."/>
            <person name="Batley J."/>
            <person name="Snowdon R.J."/>
            <person name="Tost J."/>
            <person name="Edwards D."/>
            <person name="Zhou Y."/>
            <person name="Hua W."/>
            <person name="Sharpe A.G."/>
            <person name="Paterson A.H."/>
            <person name="Guan C."/>
            <person name="Wincker P."/>
        </authorList>
    </citation>
    <scope>NUCLEOTIDE SEQUENCE [LARGE SCALE GENOMIC DNA]</scope>
    <source>
        <strain evidence="2">cv. Darmor-bzh</strain>
    </source>
</reference>
<dbReference type="EMBL" id="LK033635">
    <property type="protein sequence ID" value="CDY58105.1"/>
    <property type="molecule type" value="Genomic_DNA"/>
</dbReference>
<evidence type="ECO:0000313" key="1">
    <source>
        <dbReference type="EMBL" id="CDY58105.1"/>
    </source>
</evidence>
<dbReference type="AlphaFoldDB" id="A0A078ENC9"/>
<dbReference type="Proteomes" id="UP000028999">
    <property type="component" value="Unassembled WGS sequence"/>
</dbReference>
<dbReference type="PaxDb" id="3708-A0A078ENC9"/>
<gene>
    <name evidence="1" type="primary">BnaA02g35080D</name>
    <name evidence="1" type="ORF">GSBRNA2T00023125001</name>
</gene>
<name>A0A078ENC9_BRANA</name>
<accession>A0A078ENC9</accession>
<keyword evidence="2" id="KW-1185">Reference proteome</keyword>
<proteinExistence type="predicted"/>
<evidence type="ECO:0000313" key="2">
    <source>
        <dbReference type="Proteomes" id="UP000028999"/>
    </source>
</evidence>